<name>A0A3N2DXU1_9GAMM</name>
<dbReference type="Pfam" id="PF20256">
    <property type="entry name" value="MoCoBD_2"/>
    <property type="match status" value="2"/>
</dbReference>
<dbReference type="InterPro" id="IPR046867">
    <property type="entry name" value="AldOxase/xan_DH_MoCoBD2"/>
</dbReference>
<dbReference type="AlphaFoldDB" id="A0A3N2DXU1"/>
<organism evidence="2 3">
    <name type="scientific">Sinobacterium caligoides</name>
    <dbReference type="NCBI Taxonomy" id="933926"/>
    <lineage>
        <taxon>Bacteria</taxon>
        <taxon>Pseudomonadati</taxon>
        <taxon>Pseudomonadota</taxon>
        <taxon>Gammaproteobacteria</taxon>
        <taxon>Cellvibrionales</taxon>
        <taxon>Spongiibacteraceae</taxon>
        <taxon>Sinobacterium</taxon>
    </lineage>
</organism>
<accession>A0A3N2DXU1</accession>
<feature type="domain" description="Aldehyde oxidase/xanthine dehydrogenase a/b hammerhead" evidence="1">
    <location>
        <begin position="206"/>
        <end position="284"/>
    </location>
</feature>
<evidence type="ECO:0000313" key="3">
    <source>
        <dbReference type="Proteomes" id="UP000275394"/>
    </source>
</evidence>
<dbReference type="PIRSF" id="PIRSF036389">
    <property type="entry name" value="IOR_B"/>
    <property type="match status" value="1"/>
</dbReference>
<dbReference type="PANTHER" id="PTHR47495">
    <property type="entry name" value="ALDEHYDE DEHYDROGENASE"/>
    <property type="match status" value="1"/>
</dbReference>
<dbReference type="InterPro" id="IPR008274">
    <property type="entry name" value="AldOxase/xan_DH_MoCoBD1"/>
</dbReference>
<dbReference type="GO" id="GO:0016491">
    <property type="term" value="F:oxidoreductase activity"/>
    <property type="evidence" value="ECO:0007669"/>
    <property type="project" value="InterPro"/>
</dbReference>
<sequence>MRTTRRGLIKSMLVTGTGLSLGVHLTGCGGSSDQYSHGKKGDFLPNAFLSISPSGEVGLQIHRAEMGQGITTGFAQIVGEELDFDPRQIKIEFAGIHPEFQDPDVGLQFTGGSNSVAGNYLLLREAGATARHLLLQAAAKALSADISALSTRDGKVYHETQSLAYGRLVALAAKLPLPDRVPLKPSSTFKYIGQSIGRVDAQQKVDGSAQFGIDVVQQNMLTAVLLRSPSIGGLLIDYDAAEALRVNGVKHVVRVGEAVAVVATGYWPARKAAGLVSANWDESAGKGVSTDVIFVEQQRLLTADEAEVVREEGEPFIGSNTITLTASYRAPHLAHATMEPMNAVADYRDGQVRVWAGNQGPDIARDMVARALELDREQVEIFTCLLGGGFGRRVVPDYMVEAALVSKAVQNPVKLIWSREDDMANDYYRPSHSSRLTAKVSDSGKLSWTHRLVGPSLYRQQLPTSMQAVLPSWAPEAASNSVGAMMASKDPTSIEGAASLPYQFEHIDVSYVEHTPDVPIGFWRSVGHSQNAFVVESFIDEVANKLKQDPLSFRLAHLEAQSKHAKLLQRVQQMSNWGRQPDDVFQGVAVHESFGTVVAEVVNISMAGEKVSVEEVFCIVDCGRAINPDLVVTQMQSAIIFALTAAFYGEITIKDGTIQQSNFHDYPMLRMNEVPTITVEIMPSSAAPTGVGEPGVPPLAPALANALYAATGERHRTLPIRL</sequence>
<dbReference type="SMART" id="SM01008">
    <property type="entry name" value="Ald_Xan_dh_C"/>
    <property type="match status" value="1"/>
</dbReference>
<dbReference type="Gene3D" id="3.30.365.10">
    <property type="entry name" value="Aldehyde oxidase/xanthine dehydrogenase, molybdopterin binding domain"/>
    <property type="match status" value="4"/>
</dbReference>
<evidence type="ECO:0000259" key="1">
    <source>
        <dbReference type="SMART" id="SM01008"/>
    </source>
</evidence>
<gene>
    <name evidence="2" type="ORF">EDC56_0157</name>
</gene>
<keyword evidence="3" id="KW-1185">Reference proteome</keyword>
<dbReference type="PANTHER" id="PTHR47495:SF2">
    <property type="entry name" value="ALDEHYDE DEHYDROGENASE"/>
    <property type="match status" value="1"/>
</dbReference>
<dbReference type="Pfam" id="PF02738">
    <property type="entry name" value="MoCoBD_1"/>
    <property type="match status" value="2"/>
</dbReference>
<dbReference type="Gene3D" id="3.90.1170.50">
    <property type="entry name" value="Aldehyde oxidase/xanthine dehydrogenase, a/b hammerhead"/>
    <property type="match status" value="1"/>
</dbReference>
<dbReference type="InterPro" id="IPR000674">
    <property type="entry name" value="Ald_Oxase/Xan_DH_a/b"/>
</dbReference>
<evidence type="ECO:0000313" key="2">
    <source>
        <dbReference type="EMBL" id="ROS04651.1"/>
    </source>
</evidence>
<dbReference type="EMBL" id="RKHR01000003">
    <property type="protein sequence ID" value="ROS04651.1"/>
    <property type="molecule type" value="Genomic_DNA"/>
</dbReference>
<reference evidence="2 3" key="1">
    <citation type="submission" date="2018-11" db="EMBL/GenBank/DDBJ databases">
        <title>Genomic Encyclopedia of Type Strains, Phase IV (KMG-IV): sequencing the most valuable type-strain genomes for metagenomic binning, comparative biology and taxonomic classification.</title>
        <authorList>
            <person name="Goeker M."/>
        </authorList>
    </citation>
    <scope>NUCLEOTIDE SEQUENCE [LARGE SCALE GENOMIC DNA]</scope>
    <source>
        <strain evidence="2 3">DSM 100316</strain>
    </source>
</reference>
<comment type="caution">
    <text evidence="2">The sequence shown here is derived from an EMBL/GenBank/DDBJ whole genome shotgun (WGS) entry which is preliminary data.</text>
</comment>
<dbReference type="InterPro" id="IPR052516">
    <property type="entry name" value="N-heterocyclic_Hydroxylase"/>
</dbReference>
<dbReference type="OrthoDB" id="9767994at2"/>
<dbReference type="RefSeq" id="WP_123710639.1">
    <property type="nucleotide sequence ID" value="NZ_RKHR01000003.1"/>
</dbReference>
<dbReference type="SUPFAM" id="SSF56003">
    <property type="entry name" value="Molybdenum cofactor-binding domain"/>
    <property type="match status" value="2"/>
</dbReference>
<protein>
    <submittedName>
        <fullName evidence="2">Isoquinoline 1-oxidoreductase/isoquinoline 1-oxidoreductase beta subunit</fullName>
    </submittedName>
</protein>
<dbReference type="InterPro" id="IPR012368">
    <property type="entry name" value="OxRdtase_Mopterin-bd_su_IorB"/>
</dbReference>
<dbReference type="InterPro" id="IPR037165">
    <property type="entry name" value="AldOxase/xan_DH_Mopterin-bd_sf"/>
</dbReference>
<proteinExistence type="predicted"/>
<dbReference type="Proteomes" id="UP000275394">
    <property type="component" value="Unassembled WGS sequence"/>
</dbReference>